<organism evidence="2 3">
    <name type="scientific">Balaenoptera physalus</name>
    <name type="common">Fin whale</name>
    <name type="synonym">Balaena physalus</name>
    <dbReference type="NCBI Taxonomy" id="9770"/>
    <lineage>
        <taxon>Eukaryota</taxon>
        <taxon>Metazoa</taxon>
        <taxon>Chordata</taxon>
        <taxon>Craniata</taxon>
        <taxon>Vertebrata</taxon>
        <taxon>Euteleostomi</taxon>
        <taxon>Mammalia</taxon>
        <taxon>Eutheria</taxon>
        <taxon>Laurasiatheria</taxon>
        <taxon>Artiodactyla</taxon>
        <taxon>Whippomorpha</taxon>
        <taxon>Cetacea</taxon>
        <taxon>Mysticeti</taxon>
        <taxon>Balaenopteridae</taxon>
        <taxon>Balaenoptera</taxon>
    </lineage>
</organism>
<accession>A0A6A1Q569</accession>
<keyword evidence="3" id="KW-1185">Reference proteome</keyword>
<gene>
    <name evidence="2" type="ORF">E2I00_014119</name>
</gene>
<name>A0A6A1Q569_BALPH</name>
<dbReference type="AlphaFoldDB" id="A0A6A1Q569"/>
<comment type="caution">
    <text evidence="2">The sequence shown here is derived from an EMBL/GenBank/DDBJ whole genome shotgun (WGS) entry which is preliminary data.</text>
</comment>
<evidence type="ECO:0000313" key="3">
    <source>
        <dbReference type="Proteomes" id="UP000437017"/>
    </source>
</evidence>
<sequence>MKSQAFLSKMQYFSAGTVNLTALKTVVILLSRAVSMSWTDNPPLSTELRCPAPVCFFRDSRTLSQGSHMSSSIQLEVQASNVSLDTQAPGGQEAEGGDLTLLCSRGHRNQSGTEAQHSLSADLEIPSVKEHNAGQYYYRADNGHNPIQNKVVNISVRSKFHSYSSQTEISKPRARSHEEIPGDPSDQCYSGMGIHESNAASQILSDKPPLGLLVPISCPVLTFRDPRAQAVMGDMVELCWHSGSYSCEADNGLGAQFSELVPLSISGGLMVPGYRSSIIVNGFILVPYLGFRK</sequence>
<feature type="region of interest" description="Disordered" evidence="1">
    <location>
        <begin position="165"/>
        <end position="185"/>
    </location>
</feature>
<reference evidence="2 3" key="1">
    <citation type="journal article" date="2019" name="PLoS ONE">
        <title>Genomic analyses reveal an absence of contemporary introgressive admixture between fin whales and blue whales, despite known hybrids.</title>
        <authorList>
            <person name="Westbury M.V."/>
            <person name="Petersen B."/>
            <person name="Lorenzen E.D."/>
        </authorList>
    </citation>
    <scope>NUCLEOTIDE SEQUENCE [LARGE SCALE GENOMIC DNA]</scope>
    <source>
        <strain evidence="2">FinWhale-01</strain>
    </source>
</reference>
<proteinExistence type="predicted"/>
<dbReference type="EMBL" id="SGJD01001021">
    <property type="protein sequence ID" value="KAB0402293.1"/>
    <property type="molecule type" value="Genomic_DNA"/>
</dbReference>
<evidence type="ECO:0000313" key="2">
    <source>
        <dbReference type="EMBL" id="KAB0402293.1"/>
    </source>
</evidence>
<dbReference type="Proteomes" id="UP000437017">
    <property type="component" value="Unassembled WGS sequence"/>
</dbReference>
<protein>
    <submittedName>
        <fullName evidence="2">Uncharacterized protein</fullName>
    </submittedName>
</protein>
<evidence type="ECO:0000256" key="1">
    <source>
        <dbReference type="SAM" id="MobiDB-lite"/>
    </source>
</evidence>